<dbReference type="EMBL" id="QGNW01000141">
    <property type="protein sequence ID" value="RVW91979.1"/>
    <property type="molecule type" value="Genomic_DNA"/>
</dbReference>
<reference evidence="1 2" key="1">
    <citation type="journal article" date="2018" name="PLoS Genet.">
        <title>Population sequencing reveals clonal diversity and ancestral inbreeding in the grapevine cultivar Chardonnay.</title>
        <authorList>
            <person name="Roach M.J."/>
            <person name="Johnson D.L."/>
            <person name="Bohlmann J."/>
            <person name="van Vuuren H.J."/>
            <person name="Jones S.J."/>
            <person name="Pretorius I.S."/>
            <person name="Schmidt S.A."/>
            <person name="Borneman A.R."/>
        </authorList>
    </citation>
    <scope>NUCLEOTIDE SEQUENCE [LARGE SCALE GENOMIC DNA]</scope>
    <source>
        <strain evidence="2">cv. Chardonnay</strain>
        <tissue evidence="1">Leaf</tissue>
    </source>
</reference>
<dbReference type="Proteomes" id="UP000288805">
    <property type="component" value="Unassembled WGS sequence"/>
</dbReference>
<comment type="caution">
    <text evidence="1">The sequence shown here is derived from an EMBL/GenBank/DDBJ whole genome shotgun (WGS) entry which is preliminary data.</text>
</comment>
<name>A0A438I5M8_VITVI</name>
<evidence type="ECO:0000313" key="1">
    <source>
        <dbReference type="EMBL" id="RVW91979.1"/>
    </source>
</evidence>
<accession>A0A438I5M8</accession>
<organism evidence="1 2">
    <name type="scientific">Vitis vinifera</name>
    <name type="common">Grape</name>
    <dbReference type="NCBI Taxonomy" id="29760"/>
    <lineage>
        <taxon>Eukaryota</taxon>
        <taxon>Viridiplantae</taxon>
        <taxon>Streptophyta</taxon>
        <taxon>Embryophyta</taxon>
        <taxon>Tracheophyta</taxon>
        <taxon>Spermatophyta</taxon>
        <taxon>Magnoliopsida</taxon>
        <taxon>eudicotyledons</taxon>
        <taxon>Gunneridae</taxon>
        <taxon>Pentapetalae</taxon>
        <taxon>rosids</taxon>
        <taxon>Vitales</taxon>
        <taxon>Vitaceae</taxon>
        <taxon>Viteae</taxon>
        <taxon>Vitis</taxon>
    </lineage>
</organism>
<evidence type="ECO:0000313" key="2">
    <source>
        <dbReference type="Proteomes" id="UP000288805"/>
    </source>
</evidence>
<proteinExistence type="predicted"/>
<sequence length="237" mass="27136">MMAEGRNEGAKGMRNRNSTLKMIDTPDRDTIDWAEVEDTRNLAKIVLSRVIEKLYVVRIQEPVVWLELKKRSAAKQRGIGNWEGCLLLIRIHKKLELIKSKIPSLPHLPIATGNGYDIYIEEMVWSDIFLIQGRSVANTIVSPVEEKVSALLALEAIHPYTKKKVMRALDKFRCLNDFLTGLQSVELDDCGMVWMEELSHVALSAAIAIEDLINKEEQFTKRSWMRPSRDFFLLLAN</sequence>
<protein>
    <submittedName>
        <fullName evidence="1">Uncharacterized protein</fullName>
    </submittedName>
</protein>
<gene>
    <name evidence="1" type="ORF">CK203_030222</name>
</gene>
<dbReference type="AlphaFoldDB" id="A0A438I5M8"/>